<feature type="active site" description="Nucleophile" evidence="7">
    <location>
        <position position="163"/>
    </location>
</feature>
<evidence type="ECO:0000259" key="8">
    <source>
        <dbReference type="PROSITE" id="PS52029"/>
    </source>
</evidence>
<proteinExistence type="inferred from homology"/>
<keyword evidence="10" id="KW-1185">Reference proteome</keyword>
<evidence type="ECO:0000313" key="9">
    <source>
        <dbReference type="EMBL" id="MCW3488074.1"/>
    </source>
</evidence>
<dbReference type="PANTHER" id="PTHR36699:SF1">
    <property type="entry name" value="L,D-TRANSPEPTIDASE YAFK-RELATED"/>
    <property type="match status" value="1"/>
</dbReference>
<dbReference type="InterPro" id="IPR038063">
    <property type="entry name" value="Transpep_catalytic_dom"/>
</dbReference>
<evidence type="ECO:0000256" key="4">
    <source>
        <dbReference type="ARBA" id="ARBA00022960"/>
    </source>
</evidence>
<evidence type="ECO:0000256" key="2">
    <source>
        <dbReference type="ARBA" id="ARBA00005992"/>
    </source>
</evidence>
<dbReference type="Pfam" id="PF03734">
    <property type="entry name" value="YkuD"/>
    <property type="match status" value="1"/>
</dbReference>
<name>A0ABT3IVR8_9BACT</name>
<reference evidence="9 10" key="1">
    <citation type="submission" date="2022-10" db="EMBL/GenBank/DDBJ databases">
        <title>Chitinophaga nivalis PC15 sp. nov., isolated from Pyeongchang county, South Korea.</title>
        <authorList>
            <person name="Trinh H.N."/>
        </authorList>
    </citation>
    <scope>NUCLEOTIDE SEQUENCE [LARGE SCALE GENOMIC DNA]</scope>
    <source>
        <strain evidence="9 10">PC14</strain>
    </source>
</reference>
<evidence type="ECO:0000256" key="3">
    <source>
        <dbReference type="ARBA" id="ARBA00022679"/>
    </source>
</evidence>
<keyword evidence="6 7" id="KW-0961">Cell wall biogenesis/degradation</keyword>
<dbReference type="CDD" id="cd16913">
    <property type="entry name" value="YkuD_like"/>
    <property type="match status" value="1"/>
</dbReference>
<dbReference type="PANTHER" id="PTHR36699">
    <property type="entry name" value="LD-TRANSPEPTIDASE"/>
    <property type="match status" value="1"/>
</dbReference>
<dbReference type="InterPro" id="IPR005490">
    <property type="entry name" value="LD_TPept_cat_dom"/>
</dbReference>
<protein>
    <submittedName>
        <fullName evidence="9">L,D-transpeptidase</fullName>
    </submittedName>
</protein>
<organism evidence="9 10">
    <name type="scientific">Chitinophaga nivalis</name>
    <dbReference type="NCBI Taxonomy" id="2991709"/>
    <lineage>
        <taxon>Bacteria</taxon>
        <taxon>Pseudomonadati</taxon>
        <taxon>Bacteroidota</taxon>
        <taxon>Chitinophagia</taxon>
        <taxon>Chitinophagales</taxon>
        <taxon>Chitinophagaceae</taxon>
        <taxon>Chitinophaga</taxon>
    </lineage>
</organism>
<comment type="pathway">
    <text evidence="1 7">Cell wall biogenesis; peptidoglycan biosynthesis.</text>
</comment>
<dbReference type="EMBL" id="JAPDNS010000002">
    <property type="protein sequence ID" value="MCW3488074.1"/>
    <property type="molecule type" value="Genomic_DNA"/>
</dbReference>
<dbReference type="PROSITE" id="PS52029">
    <property type="entry name" value="LD_TPASE"/>
    <property type="match status" value="1"/>
</dbReference>
<feature type="domain" description="L,D-TPase catalytic" evidence="8">
    <location>
        <begin position="42"/>
        <end position="187"/>
    </location>
</feature>
<keyword evidence="3" id="KW-0808">Transferase</keyword>
<feature type="active site" description="Proton donor/acceptor" evidence="7">
    <location>
        <position position="140"/>
    </location>
</feature>
<evidence type="ECO:0000256" key="6">
    <source>
        <dbReference type="ARBA" id="ARBA00023316"/>
    </source>
</evidence>
<evidence type="ECO:0000256" key="1">
    <source>
        <dbReference type="ARBA" id="ARBA00004752"/>
    </source>
</evidence>
<dbReference type="Gene3D" id="2.40.440.10">
    <property type="entry name" value="L,D-transpeptidase catalytic domain-like"/>
    <property type="match status" value="1"/>
</dbReference>
<gene>
    <name evidence="9" type="ORF">OL497_29545</name>
</gene>
<dbReference type="SUPFAM" id="SSF141523">
    <property type="entry name" value="L,D-transpeptidase catalytic domain-like"/>
    <property type="match status" value="1"/>
</dbReference>
<sequence length="188" mass="21775">MRRYRHYWYAALLLVLPLAGFVSNNDLYNVRLTTANIDPDKIFLLIDKSDYRLYLYEDATLRKIYKVVFGNRDQTDKVSEGDRRTPEGTFHILSKRVDKSWSRFMLLDYPNDISWQKFHERQSAGTLSANATIGGGIGIHGVEYDSGIRDNYVESRINWTLGCISMKNADVNELYEIIKVGTPVVIRR</sequence>
<evidence type="ECO:0000313" key="10">
    <source>
        <dbReference type="Proteomes" id="UP001207742"/>
    </source>
</evidence>
<keyword evidence="5 7" id="KW-0573">Peptidoglycan synthesis</keyword>
<evidence type="ECO:0000256" key="5">
    <source>
        <dbReference type="ARBA" id="ARBA00022984"/>
    </source>
</evidence>
<accession>A0ABT3IVR8</accession>
<keyword evidence="4 7" id="KW-0133">Cell shape</keyword>
<dbReference type="RefSeq" id="WP_264734881.1">
    <property type="nucleotide sequence ID" value="NZ_JAPDNR010000001.1"/>
</dbReference>
<comment type="similarity">
    <text evidence="2">Belongs to the YkuD family.</text>
</comment>
<dbReference type="Proteomes" id="UP001207742">
    <property type="component" value="Unassembled WGS sequence"/>
</dbReference>
<evidence type="ECO:0000256" key="7">
    <source>
        <dbReference type="PROSITE-ProRule" id="PRU01373"/>
    </source>
</evidence>
<comment type="caution">
    <text evidence="9">The sequence shown here is derived from an EMBL/GenBank/DDBJ whole genome shotgun (WGS) entry which is preliminary data.</text>
</comment>